<dbReference type="SMART" id="SM00421">
    <property type="entry name" value="HTH_LUXR"/>
    <property type="match status" value="1"/>
</dbReference>
<organism evidence="2 3">
    <name type="scientific">Saccharopolyspora hirsuta</name>
    <dbReference type="NCBI Taxonomy" id="1837"/>
    <lineage>
        <taxon>Bacteria</taxon>
        <taxon>Bacillati</taxon>
        <taxon>Actinomycetota</taxon>
        <taxon>Actinomycetes</taxon>
        <taxon>Pseudonocardiales</taxon>
        <taxon>Pseudonocardiaceae</taxon>
        <taxon>Saccharopolyspora</taxon>
    </lineage>
</organism>
<dbReference type="GO" id="GO:0003677">
    <property type="term" value="F:DNA binding"/>
    <property type="evidence" value="ECO:0007669"/>
    <property type="project" value="InterPro"/>
</dbReference>
<keyword evidence="3" id="KW-1185">Reference proteome</keyword>
<dbReference type="OrthoDB" id="5164849at2"/>
<dbReference type="InterPro" id="IPR036388">
    <property type="entry name" value="WH-like_DNA-bd_sf"/>
</dbReference>
<evidence type="ECO:0000259" key="1">
    <source>
        <dbReference type="SMART" id="SM00421"/>
    </source>
</evidence>
<dbReference type="SUPFAM" id="SSF46894">
    <property type="entry name" value="C-terminal effector domain of the bipartite response regulators"/>
    <property type="match status" value="1"/>
</dbReference>
<reference evidence="2 3" key="1">
    <citation type="submission" date="2019-09" db="EMBL/GenBank/DDBJ databases">
        <title>Draft genome sequence of the thermophilic Saccharopolyspora hirsuta VKM Ac-666T.</title>
        <authorList>
            <person name="Lobastova T.G."/>
            <person name="Fokina V."/>
            <person name="Bragin E.Y."/>
            <person name="Shtratnikova V.Y."/>
            <person name="Starodumova I.P."/>
            <person name="Tarlachkov S.V."/>
            <person name="Donova M.V."/>
        </authorList>
    </citation>
    <scope>NUCLEOTIDE SEQUENCE [LARGE SCALE GENOMIC DNA]</scope>
    <source>
        <strain evidence="2 3">VKM Ac-666</strain>
    </source>
</reference>
<accession>A0A5M7BZQ0</accession>
<dbReference type="CDD" id="cd06170">
    <property type="entry name" value="LuxR_C_like"/>
    <property type="match status" value="1"/>
</dbReference>
<proteinExistence type="predicted"/>
<dbReference type="AlphaFoldDB" id="A0A5M7BZQ0"/>
<evidence type="ECO:0000313" key="2">
    <source>
        <dbReference type="EMBL" id="KAA5831785.1"/>
    </source>
</evidence>
<dbReference type="EMBL" id="VWPH01000008">
    <property type="protein sequence ID" value="KAA5831785.1"/>
    <property type="molecule type" value="Genomic_DNA"/>
</dbReference>
<dbReference type="InterPro" id="IPR000792">
    <property type="entry name" value="Tscrpt_reg_LuxR_C"/>
</dbReference>
<sequence length="98" mass="10047">MKPGGAPLPSVVGIIDGVELLDPGVVLVNRWPPGAAAAQAADGTGRTNRQTGTVLGLSEKTVESHMTRLLAKSGCRSRVGLVVAANRRYGQAFGRPAA</sequence>
<dbReference type="Gene3D" id="1.10.10.10">
    <property type="entry name" value="Winged helix-like DNA-binding domain superfamily/Winged helix DNA-binding domain"/>
    <property type="match status" value="1"/>
</dbReference>
<gene>
    <name evidence="2" type="ORF">F1721_18255</name>
</gene>
<evidence type="ECO:0000313" key="3">
    <source>
        <dbReference type="Proteomes" id="UP000323946"/>
    </source>
</evidence>
<protein>
    <submittedName>
        <fullName evidence="2">Helix-turn-helix transcriptional regulator</fullName>
    </submittedName>
</protein>
<feature type="domain" description="HTH luxR-type" evidence="1">
    <location>
        <begin position="43"/>
        <end position="85"/>
    </location>
</feature>
<dbReference type="Proteomes" id="UP000323946">
    <property type="component" value="Unassembled WGS sequence"/>
</dbReference>
<name>A0A5M7BZQ0_SACHI</name>
<dbReference type="InterPro" id="IPR016032">
    <property type="entry name" value="Sig_transdc_resp-reg_C-effctor"/>
</dbReference>
<dbReference type="GO" id="GO:0006355">
    <property type="term" value="P:regulation of DNA-templated transcription"/>
    <property type="evidence" value="ECO:0007669"/>
    <property type="project" value="InterPro"/>
</dbReference>
<comment type="caution">
    <text evidence="2">The sequence shown here is derived from an EMBL/GenBank/DDBJ whole genome shotgun (WGS) entry which is preliminary data.</text>
</comment>
<dbReference type="Pfam" id="PF00196">
    <property type="entry name" value="GerE"/>
    <property type="match status" value="1"/>
</dbReference>